<reference evidence="3" key="1">
    <citation type="journal article" date="2013" name="Genome Announc.">
        <title>Complete genome sequence of Mycoplasma cynos strain C142.</title>
        <authorList>
            <person name="Walker C.A."/>
            <person name="Mannering S.A."/>
            <person name="Shields S."/>
            <person name="Blake D.P."/>
            <person name="Brownlie J."/>
        </authorList>
    </citation>
    <scope>NUCLEOTIDE SEQUENCE [LARGE SCALE GENOMIC DNA]</scope>
    <source>
        <strain evidence="3">C142</strain>
    </source>
</reference>
<accession>L0RUK8</accession>
<proteinExistence type="predicted"/>
<dbReference type="AlphaFoldDB" id="L0RUK8"/>
<name>L0RUK8_MYCC1</name>
<keyword evidence="1" id="KW-0472">Membrane</keyword>
<dbReference type="KEGG" id="mcy:MCYN_0426"/>
<protein>
    <submittedName>
        <fullName evidence="2">Uncharacterized protein</fullName>
    </submittedName>
</protein>
<evidence type="ECO:0000313" key="3">
    <source>
        <dbReference type="Proteomes" id="UP000010466"/>
    </source>
</evidence>
<dbReference type="HOGENOM" id="CLU_2396467_0_0_14"/>
<dbReference type="Proteomes" id="UP000010466">
    <property type="component" value="Chromosome"/>
</dbReference>
<keyword evidence="1" id="KW-1133">Transmembrane helix</keyword>
<feature type="transmembrane region" description="Helical" evidence="1">
    <location>
        <begin position="20"/>
        <end position="43"/>
    </location>
</feature>
<dbReference type="EMBL" id="HF559394">
    <property type="protein sequence ID" value="CCP24158.1"/>
    <property type="molecule type" value="Genomic_DNA"/>
</dbReference>
<keyword evidence="3" id="KW-1185">Reference proteome</keyword>
<keyword evidence="1" id="KW-0812">Transmembrane</keyword>
<sequence length="93" mass="11445">MIKIWKHFWFKKWKKYSISLLSRLLLILDIEIFLFIFLILLTYSDDEKVEPWSECRIKLFLNLVFKILFNTNSISLFNDISYATNLVYDHNYR</sequence>
<gene>
    <name evidence="2" type="primary">MCYN0426</name>
    <name evidence="2" type="ordered locus">MCYN_0426</name>
</gene>
<evidence type="ECO:0000313" key="2">
    <source>
        <dbReference type="EMBL" id="CCP24158.1"/>
    </source>
</evidence>
<organism evidence="2 3">
    <name type="scientific">Mycoplasmopsis cynos (strain C142)</name>
    <name type="common">Mycoplasma cynos</name>
    <dbReference type="NCBI Taxonomy" id="1246955"/>
    <lineage>
        <taxon>Bacteria</taxon>
        <taxon>Bacillati</taxon>
        <taxon>Mycoplasmatota</taxon>
        <taxon>Mycoplasmoidales</taxon>
        <taxon>Metamycoplasmataceae</taxon>
        <taxon>Mycoplasmopsis</taxon>
    </lineage>
</organism>
<evidence type="ECO:0000256" key="1">
    <source>
        <dbReference type="SAM" id="Phobius"/>
    </source>
</evidence>